<dbReference type="NCBIfam" id="TIGR02595">
    <property type="entry name" value="PEP_CTERM"/>
    <property type="match status" value="1"/>
</dbReference>
<keyword evidence="1" id="KW-0812">Transmembrane</keyword>
<accession>A0ABS6MJF3</accession>
<comment type="caution">
    <text evidence="3">The sequence shown here is derived from an EMBL/GenBank/DDBJ whole genome shotgun (WGS) entry which is preliminary data.</text>
</comment>
<proteinExistence type="predicted"/>
<keyword evidence="1" id="KW-1133">Transmembrane helix</keyword>
<dbReference type="NCBIfam" id="NF038125">
    <property type="entry name" value="PEP_CTERM_THxN"/>
    <property type="match status" value="1"/>
</dbReference>
<protein>
    <submittedName>
        <fullName evidence="3">THxN family PEP-CTERM protein</fullName>
    </submittedName>
</protein>
<dbReference type="InterPro" id="IPR013424">
    <property type="entry name" value="Ice-binding_C"/>
</dbReference>
<evidence type="ECO:0000313" key="4">
    <source>
        <dbReference type="Proteomes" id="UP000704611"/>
    </source>
</evidence>
<name>A0ABS6MJF3_9GAMM</name>
<evidence type="ECO:0000256" key="1">
    <source>
        <dbReference type="SAM" id="Phobius"/>
    </source>
</evidence>
<organism evidence="3 4">
    <name type="scientific">Arsukibacterium indicum</name>
    <dbReference type="NCBI Taxonomy" id="2848612"/>
    <lineage>
        <taxon>Bacteria</taxon>
        <taxon>Pseudomonadati</taxon>
        <taxon>Pseudomonadota</taxon>
        <taxon>Gammaproteobacteria</taxon>
        <taxon>Chromatiales</taxon>
        <taxon>Chromatiaceae</taxon>
        <taxon>Arsukibacterium</taxon>
    </lineage>
</organism>
<feature type="domain" description="Ice-binding protein C-terminal" evidence="2">
    <location>
        <begin position="278"/>
        <end position="301"/>
    </location>
</feature>
<feature type="transmembrane region" description="Helical" evidence="1">
    <location>
        <begin position="281"/>
        <end position="298"/>
    </location>
</feature>
<dbReference type="Pfam" id="PF07589">
    <property type="entry name" value="PEP-CTERM"/>
    <property type="match status" value="1"/>
</dbReference>
<keyword evidence="4" id="KW-1185">Reference proteome</keyword>
<reference evidence="3 4" key="1">
    <citation type="submission" date="2021-06" db="EMBL/GenBank/DDBJ databases">
        <title>Rheinheimera indica sp. nov., isolated from deep-sea sediment.</title>
        <authorList>
            <person name="Wang Z."/>
            <person name="Zhang X.-Y."/>
        </authorList>
    </citation>
    <scope>NUCLEOTIDE SEQUENCE [LARGE SCALE GENOMIC DNA]</scope>
    <source>
        <strain evidence="3 4">SM2107</strain>
    </source>
</reference>
<sequence length="305" mass="32572">MLINRKNSELKSGLINALYMENANTSGYSSFCSIKEIHMNKLTKGLLAGAALLVAPFTQAAVIEWSYNVTTEWLDAEFSAGGGTQIENSSLISWGATGGDHTDPTQNAANSRSGLEITNSPAMGNVFTNNMMPAPTNTITHFNNILSSSFATLVSAEVRTTLTLTPVDPAGPAAPEFMTDFFVDFIETPNTSPCDFPSDTVCDDIFVIQFGALNSEFVYDGITYFISIVELTGNLNPLPDATCAEAGVAAGCLGFTTQESTFTPAQFGFLITSRPVNVPEPAMLGLFGLGLLGLRAFGRRRSIKK</sequence>
<dbReference type="EMBL" id="JAHRID010000003">
    <property type="protein sequence ID" value="MBV2128946.1"/>
    <property type="molecule type" value="Genomic_DNA"/>
</dbReference>
<keyword evidence="1" id="KW-0472">Membrane</keyword>
<gene>
    <name evidence="3" type="ORF">KQY15_07560</name>
</gene>
<dbReference type="Proteomes" id="UP000704611">
    <property type="component" value="Unassembled WGS sequence"/>
</dbReference>
<evidence type="ECO:0000313" key="3">
    <source>
        <dbReference type="EMBL" id="MBV2128946.1"/>
    </source>
</evidence>
<evidence type="ECO:0000259" key="2">
    <source>
        <dbReference type="Pfam" id="PF07589"/>
    </source>
</evidence>